<sequence>MILTQFSAYSTPIFQVMQNFLEVLLIPSRLLQKAMERLDNEPDVAGAVTDLVEAHSTYFRATDSCRFFLLKDDTMGLVGKYAELGDFIFVPCGAAAPIVVRATETKGKFKVVGVCYVHGIMRGELFDGTFKEKHEMTTIDLI</sequence>
<evidence type="ECO:0000313" key="2">
    <source>
        <dbReference type="Proteomes" id="UP001172673"/>
    </source>
</evidence>
<protein>
    <submittedName>
        <fullName evidence="1">Uncharacterized protein</fullName>
    </submittedName>
</protein>
<proteinExistence type="predicted"/>
<accession>A0AA39CE38</accession>
<gene>
    <name evidence="1" type="ORF">H2200_010315</name>
</gene>
<evidence type="ECO:0000313" key="1">
    <source>
        <dbReference type="EMBL" id="KAJ9604926.1"/>
    </source>
</evidence>
<reference evidence="1" key="1">
    <citation type="submission" date="2022-10" db="EMBL/GenBank/DDBJ databases">
        <title>Culturing micro-colonial fungi from biological soil crusts in the Mojave desert and describing Neophaeococcomyces mojavensis, and introducing the new genera and species Taxawa tesnikishii.</title>
        <authorList>
            <person name="Kurbessoian T."/>
            <person name="Stajich J.E."/>
        </authorList>
    </citation>
    <scope>NUCLEOTIDE SEQUENCE</scope>
    <source>
        <strain evidence="1">TK_41</strain>
    </source>
</reference>
<dbReference type="EMBL" id="JAPDRK010000017">
    <property type="protein sequence ID" value="KAJ9604926.1"/>
    <property type="molecule type" value="Genomic_DNA"/>
</dbReference>
<organism evidence="1 2">
    <name type="scientific">Cladophialophora chaetospira</name>
    <dbReference type="NCBI Taxonomy" id="386627"/>
    <lineage>
        <taxon>Eukaryota</taxon>
        <taxon>Fungi</taxon>
        <taxon>Dikarya</taxon>
        <taxon>Ascomycota</taxon>
        <taxon>Pezizomycotina</taxon>
        <taxon>Eurotiomycetes</taxon>
        <taxon>Chaetothyriomycetidae</taxon>
        <taxon>Chaetothyriales</taxon>
        <taxon>Herpotrichiellaceae</taxon>
        <taxon>Cladophialophora</taxon>
    </lineage>
</organism>
<comment type="caution">
    <text evidence="1">The sequence shown here is derived from an EMBL/GenBank/DDBJ whole genome shotgun (WGS) entry which is preliminary data.</text>
</comment>
<dbReference type="AlphaFoldDB" id="A0AA39CE38"/>
<name>A0AA39CE38_9EURO</name>
<dbReference type="Pfam" id="PF26639">
    <property type="entry name" value="Het-6_barrel"/>
    <property type="match status" value="1"/>
</dbReference>
<keyword evidence="2" id="KW-1185">Reference proteome</keyword>
<dbReference type="Proteomes" id="UP001172673">
    <property type="component" value="Unassembled WGS sequence"/>
</dbReference>